<gene>
    <name evidence="1" type="ORF">EHS13_23225</name>
</gene>
<accession>A0A6B8RMI2</accession>
<reference evidence="2" key="1">
    <citation type="submission" date="2018-11" db="EMBL/GenBank/DDBJ databases">
        <title>Complete genome sequence of Paenibacillus sp. ML311-T8.</title>
        <authorList>
            <person name="Nam Y.-D."/>
            <person name="Kang J."/>
            <person name="Chung W.-H."/>
            <person name="Park Y.S."/>
        </authorList>
    </citation>
    <scope>NUCLEOTIDE SEQUENCE [LARGE SCALE GENOMIC DNA]</scope>
    <source>
        <strain evidence="2">ML311-T8</strain>
    </source>
</reference>
<dbReference type="InterPro" id="IPR012341">
    <property type="entry name" value="6hp_glycosidase-like_sf"/>
</dbReference>
<evidence type="ECO:0000313" key="2">
    <source>
        <dbReference type="Proteomes" id="UP000426246"/>
    </source>
</evidence>
<dbReference type="Gene3D" id="1.50.10.10">
    <property type="match status" value="1"/>
</dbReference>
<dbReference type="AlphaFoldDB" id="A0A6B8RMI2"/>
<protein>
    <recommendedName>
        <fullName evidence="3">Alpha-L-rhamnosidase six-hairpin glycosidase domain-containing protein</fullName>
    </recommendedName>
</protein>
<dbReference type="Proteomes" id="UP000426246">
    <property type="component" value="Chromosome"/>
</dbReference>
<dbReference type="SUPFAM" id="SSF48208">
    <property type="entry name" value="Six-hairpin glycosidases"/>
    <property type="match status" value="1"/>
</dbReference>
<name>A0A6B8RMI2_9BACL</name>
<evidence type="ECO:0000313" key="1">
    <source>
        <dbReference type="EMBL" id="QGQ97591.1"/>
    </source>
</evidence>
<dbReference type="KEGG" id="ppsc:EHS13_23225"/>
<sequence length="809" mass="92542">MKHTVNRGIIYAETGIPETPRWFSDSRLTFQMDENSVTQVDYRNPLQTRGSHTIFLQRLWDGFRYYLERNKVIYKLQHNQTKIWPFGIEAQCDFEGSLLKHQIFAVEESIVIQLITPAELPAGLKFDFEFYENFGLIPVDSQDLRYSGGGADRNWQEWEFNKANNLLHGVLEDRYKEHVDEHKKLNINNQDIDHNDDQAPIALHIGISANFPLQFVKRPINTKFILVSDEFLLPSTAYSFVITFASTKAELQERISGLTANVEQLVAKQFNRYQAVIDRAPVLVSPYEELNNFISLAPLYHESCKVTDTPGAIKAKTANYWVWGWDGMTSNYASLYWGDQAFIQEMLQFYEDTADAEFGIGHSFRHDMGLNSISALPSQSMYISLLHQYYMISGDLQEVKERYAFAKRIFKLIKTNEVQGTGFCDGASLFPDFPLFMHETGNDISGLNNTIFYCAARSMEYLAELTGDKETKLSAKTTFANIEKNFLPLFYDEQKNFIVSSIDSKTLERRNSFNSNAVKWENGYCSELLDPISTPSLKFFEENVVCKAGLREIPVWSDAYDKDANQLHCWWPVTGEYYMRLINSQNRPDLIEQWIGWVSYWTKKLTIPEGIPCYIDTDEPELDRWNTSKGMWHGYSMRGWYQAAIHGVVGVGMEAGGLTFYPYAGEEMTLQGLHFRNKILDIEMKGSGPYIEKIEIGGQSLLATNKLPVDLVDGENPVTISVYRVHECLYPVTIQEAYGLDLLNYRYEDGIIRASIQGAGTSRLKLIVSQKPSIRINGVSVEVHYDSAEETATVELEMSLGQVAELEIQ</sequence>
<evidence type="ECO:0008006" key="3">
    <source>
        <dbReference type="Google" id="ProtNLM"/>
    </source>
</evidence>
<dbReference type="EMBL" id="CP034235">
    <property type="protein sequence ID" value="QGQ97591.1"/>
    <property type="molecule type" value="Genomic_DNA"/>
</dbReference>
<proteinExistence type="predicted"/>
<keyword evidence="2" id="KW-1185">Reference proteome</keyword>
<dbReference type="InterPro" id="IPR008928">
    <property type="entry name" value="6-hairpin_glycosidase_sf"/>
</dbReference>
<organism evidence="1 2">
    <name type="scientific">Paenibacillus psychroresistens</name>
    <dbReference type="NCBI Taxonomy" id="1778678"/>
    <lineage>
        <taxon>Bacteria</taxon>
        <taxon>Bacillati</taxon>
        <taxon>Bacillota</taxon>
        <taxon>Bacilli</taxon>
        <taxon>Bacillales</taxon>
        <taxon>Paenibacillaceae</taxon>
        <taxon>Paenibacillus</taxon>
    </lineage>
</organism>
<dbReference type="OrthoDB" id="2482488at2"/>
<dbReference type="GO" id="GO:0005975">
    <property type="term" value="P:carbohydrate metabolic process"/>
    <property type="evidence" value="ECO:0007669"/>
    <property type="project" value="InterPro"/>
</dbReference>